<feature type="transmembrane region" description="Helical" evidence="14">
    <location>
        <begin position="240"/>
        <end position="262"/>
    </location>
</feature>
<dbReference type="InterPro" id="IPR018212">
    <property type="entry name" value="Na/solute_symporter_CS"/>
</dbReference>
<comment type="caution">
    <text evidence="15">The sequence shown here is derived from an EMBL/GenBank/DDBJ whole genome shotgun (WGS) entry which is preliminary data.</text>
</comment>
<dbReference type="AlphaFoldDB" id="A0A8S1D5P3"/>
<organism evidence="15 16">
    <name type="scientific">Cloeon dipterum</name>
    <dbReference type="NCBI Taxonomy" id="197152"/>
    <lineage>
        <taxon>Eukaryota</taxon>
        <taxon>Metazoa</taxon>
        <taxon>Ecdysozoa</taxon>
        <taxon>Arthropoda</taxon>
        <taxon>Hexapoda</taxon>
        <taxon>Insecta</taxon>
        <taxon>Pterygota</taxon>
        <taxon>Palaeoptera</taxon>
        <taxon>Ephemeroptera</taxon>
        <taxon>Pisciforma</taxon>
        <taxon>Baetidae</taxon>
        <taxon>Cloeon</taxon>
    </lineage>
</organism>
<keyword evidence="16" id="KW-1185">Reference proteome</keyword>
<proteinExistence type="inferred from homology"/>
<keyword evidence="6 14" id="KW-1133">Transmembrane helix</keyword>
<dbReference type="InterPro" id="IPR001734">
    <property type="entry name" value="Na/solute_symporter"/>
</dbReference>
<dbReference type="GO" id="GO:0006814">
    <property type="term" value="P:sodium ion transport"/>
    <property type="evidence" value="ECO:0007669"/>
    <property type="project" value="UniProtKB-KW"/>
</dbReference>
<dbReference type="PROSITE" id="PS50283">
    <property type="entry name" value="NA_SOLUT_SYMP_3"/>
    <property type="match status" value="1"/>
</dbReference>
<keyword evidence="11" id="KW-0739">Sodium transport</keyword>
<evidence type="ECO:0000256" key="5">
    <source>
        <dbReference type="ARBA" id="ARBA00022692"/>
    </source>
</evidence>
<keyword evidence="10" id="KW-0325">Glycoprotein</keyword>
<dbReference type="CDD" id="cd11492">
    <property type="entry name" value="SLC5sbd_NIS-SMVT"/>
    <property type="match status" value="1"/>
</dbReference>
<evidence type="ECO:0000313" key="15">
    <source>
        <dbReference type="EMBL" id="CAB3375179.1"/>
    </source>
</evidence>
<evidence type="ECO:0000313" key="16">
    <source>
        <dbReference type="Proteomes" id="UP000494165"/>
    </source>
</evidence>
<dbReference type="OrthoDB" id="6132759at2759"/>
<evidence type="ECO:0000256" key="12">
    <source>
        <dbReference type="ARBA" id="ARBA00036099"/>
    </source>
</evidence>
<feature type="transmembrane region" description="Helical" evidence="14">
    <location>
        <begin position="197"/>
        <end position="215"/>
    </location>
</feature>
<feature type="transmembrane region" description="Helical" evidence="14">
    <location>
        <begin position="389"/>
        <end position="408"/>
    </location>
</feature>
<evidence type="ECO:0000256" key="1">
    <source>
        <dbReference type="ARBA" id="ARBA00004651"/>
    </source>
</evidence>
<dbReference type="Pfam" id="PF00474">
    <property type="entry name" value="SSF"/>
    <property type="match status" value="1"/>
</dbReference>
<evidence type="ECO:0000256" key="7">
    <source>
        <dbReference type="ARBA" id="ARBA00023053"/>
    </source>
</evidence>
<accession>A0A8S1D5P3</accession>
<feature type="transmembrane region" description="Helical" evidence="14">
    <location>
        <begin position="414"/>
        <end position="438"/>
    </location>
</feature>
<evidence type="ECO:0000256" key="9">
    <source>
        <dbReference type="ARBA" id="ARBA00023136"/>
    </source>
</evidence>
<keyword evidence="5 14" id="KW-0812">Transmembrane</keyword>
<evidence type="ECO:0000256" key="13">
    <source>
        <dbReference type="RuleBase" id="RU362091"/>
    </source>
</evidence>
<dbReference type="Proteomes" id="UP000494165">
    <property type="component" value="Unassembled WGS sequence"/>
</dbReference>
<feature type="transmembrane region" description="Helical" evidence="14">
    <location>
        <begin position="57"/>
        <end position="78"/>
    </location>
</feature>
<keyword evidence="9 14" id="KW-0472">Membrane</keyword>
<evidence type="ECO:0000256" key="14">
    <source>
        <dbReference type="SAM" id="Phobius"/>
    </source>
</evidence>
<comment type="catalytic activity">
    <reaction evidence="12">
        <text>iodide(out) + 2 Na(+)(out) = iodide(in) + 2 Na(+)(in)</text>
        <dbReference type="Rhea" id="RHEA:71207"/>
        <dbReference type="ChEBI" id="CHEBI:16382"/>
        <dbReference type="ChEBI" id="CHEBI:29101"/>
    </reaction>
</comment>
<comment type="similarity">
    <text evidence="2 13">Belongs to the sodium:solute symporter (SSF) (TC 2.A.21) family.</text>
</comment>
<dbReference type="Gene3D" id="1.20.1730.10">
    <property type="entry name" value="Sodium/glucose cotransporter"/>
    <property type="match status" value="1"/>
</dbReference>
<feature type="transmembrane region" description="Helical" evidence="14">
    <location>
        <begin position="283"/>
        <end position="306"/>
    </location>
</feature>
<feature type="transmembrane region" description="Helical" evidence="14">
    <location>
        <begin position="530"/>
        <end position="556"/>
    </location>
</feature>
<dbReference type="InterPro" id="IPR038377">
    <property type="entry name" value="Na/Glc_symporter_sf"/>
</dbReference>
<dbReference type="GO" id="GO:0015075">
    <property type="term" value="F:monoatomic ion transmembrane transporter activity"/>
    <property type="evidence" value="ECO:0007669"/>
    <property type="project" value="UniProtKB-ARBA"/>
</dbReference>
<keyword evidence="4" id="KW-1003">Cell membrane</keyword>
<dbReference type="PROSITE" id="PS00456">
    <property type="entry name" value="NA_SOLUT_SYMP_1"/>
    <property type="match status" value="1"/>
</dbReference>
<dbReference type="InterPro" id="IPR051163">
    <property type="entry name" value="Sodium:Solute_Symporter_SSF"/>
</dbReference>
<evidence type="ECO:0000256" key="10">
    <source>
        <dbReference type="ARBA" id="ARBA00023180"/>
    </source>
</evidence>
<protein>
    <recommendedName>
        <fullName evidence="17">Sodium-dependent multivitamin transporter</fullName>
    </recommendedName>
</protein>
<keyword evidence="8" id="KW-0406">Ion transport</keyword>
<dbReference type="NCBIfam" id="TIGR00813">
    <property type="entry name" value="sss"/>
    <property type="match status" value="1"/>
</dbReference>
<dbReference type="GO" id="GO:0015293">
    <property type="term" value="F:symporter activity"/>
    <property type="evidence" value="ECO:0007669"/>
    <property type="project" value="TreeGrafter"/>
</dbReference>
<evidence type="ECO:0000256" key="4">
    <source>
        <dbReference type="ARBA" id="ARBA00022475"/>
    </source>
</evidence>
<dbReference type="GO" id="GO:0005886">
    <property type="term" value="C:plasma membrane"/>
    <property type="evidence" value="ECO:0007669"/>
    <property type="project" value="UniProtKB-SubCell"/>
</dbReference>
<feature type="transmembrane region" description="Helical" evidence="14">
    <location>
        <begin position="340"/>
        <end position="368"/>
    </location>
</feature>
<evidence type="ECO:0000256" key="3">
    <source>
        <dbReference type="ARBA" id="ARBA00022448"/>
    </source>
</evidence>
<evidence type="ECO:0008006" key="17">
    <source>
        <dbReference type="Google" id="ProtNLM"/>
    </source>
</evidence>
<feature type="transmembrane region" description="Helical" evidence="14">
    <location>
        <begin position="163"/>
        <end position="185"/>
    </location>
</feature>
<reference evidence="15 16" key="1">
    <citation type="submission" date="2020-04" db="EMBL/GenBank/DDBJ databases">
        <authorList>
            <person name="Alioto T."/>
            <person name="Alioto T."/>
            <person name="Gomez Garrido J."/>
        </authorList>
    </citation>
    <scope>NUCLEOTIDE SEQUENCE [LARGE SCALE GENOMIC DNA]</scope>
</reference>
<comment type="subcellular location">
    <subcellularLocation>
        <location evidence="1">Cell membrane</location>
        <topology evidence="1">Multi-pass membrane protein</topology>
    </subcellularLocation>
</comment>
<feature type="transmembrane region" description="Helical" evidence="14">
    <location>
        <begin position="18"/>
        <end position="37"/>
    </location>
</feature>
<keyword evidence="7" id="KW-0915">Sodium</keyword>
<evidence type="ECO:0000256" key="11">
    <source>
        <dbReference type="ARBA" id="ARBA00023201"/>
    </source>
</evidence>
<feature type="transmembrane region" description="Helical" evidence="14">
    <location>
        <begin position="445"/>
        <end position="466"/>
    </location>
</feature>
<evidence type="ECO:0000256" key="2">
    <source>
        <dbReference type="ARBA" id="ARBA00006434"/>
    </source>
</evidence>
<dbReference type="PANTHER" id="PTHR42985">
    <property type="entry name" value="SODIUM-COUPLED MONOCARBOXYLATE TRANSPORTER"/>
    <property type="match status" value="1"/>
</dbReference>
<keyword evidence="3" id="KW-0813">Transport</keyword>
<evidence type="ECO:0000256" key="8">
    <source>
        <dbReference type="ARBA" id="ARBA00023065"/>
    </source>
</evidence>
<gene>
    <name evidence="15" type="ORF">CLODIP_2_CD12907</name>
</gene>
<name>A0A8S1D5P3_9INSE</name>
<feature type="transmembrane region" description="Helical" evidence="14">
    <location>
        <begin position="132"/>
        <end position="157"/>
    </location>
</feature>
<dbReference type="GO" id="GO:0098660">
    <property type="term" value="P:inorganic ion transmembrane transport"/>
    <property type="evidence" value="ECO:0007669"/>
    <property type="project" value="UniProtKB-ARBA"/>
</dbReference>
<sequence length="610" mass="66503">MGADDSVAVSTGMSAVDYVVLIGLLGGSLFIGVYHAIFRKQKSTADYLVGGRSMPLLPTAISLLASYISAILILGVPAEFSYHGSALWEAMYSNIIAFPLVAYIFVPTFYRLKLTSAYEYLELRFDNYLIRLLASLTFAMQSMLYLGVVVFAPSIALHTVSGFPYWVSMVSIGLIGTFYTAIGGLRAVVWTDVLQGVLMLGGLVAIIAIGAFRIGGLSEAFRISGEHGRLDFLNFDPNPFLRHTTLICVIGGIFNTTATFGCHQTSVQRYCSTSTLKSAVWTMLLNIPLLTLMVSLGWIAGAVVFANYAECDPVLTGHIKNKDAIVPYFVLRYFSGTPGLVGLFVASLVSASLSSVSSLLNSMAAVVWQDFFSQLSYFSKKDEQAQLNITKALGFTFGFMMIGLGFLVSNMSGLIQTTFTLVGAIQGPLLGVFLIALFVPWANKYGAVVGMLCGHALSIWITYGALNLTAKPPYLPLSDQNCANEPWFESAYGTNKTISGHFPGARYTYTPVSPVQPDIEWPDKLYTISYMYYGALSCCVTMVIGFVISTLTACLVNTKPDVKLLHPLVWRFVVTEDEKKEKSNYGIKPKLDGPRDEKCNCSSYTLSSEL</sequence>
<dbReference type="PANTHER" id="PTHR42985:SF2">
    <property type="entry name" value="SODIUM-DEPENDENT MULTIVITAMIN TRANSPORTER"/>
    <property type="match status" value="1"/>
</dbReference>
<feature type="transmembrane region" description="Helical" evidence="14">
    <location>
        <begin position="90"/>
        <end position="112"/>
    </location>
</feature>
<evidence type="ECO:0000256" key="6">
    <source>
        <dbReference type="ARBA" id="ARBA00022989"/>
    </source>
</evidence>
<dbReference type="EMBL" id="CADEPI010000108">
    <property type="protein sequence ID" value="CAB3375179.1"/>
    <property type="molecule type" value="Genomic_DNA"/>
</dbReference>